<sequence>MNEEQRLLSAIQNLQTWRRQGQTAAHKPLLLLLALGRIQRDEPRLVSFVEIEPKLVSLLKSHGQARNTPHAGYPFWRLQHDGLWEVEVRNKAELVQRKSNTDPTLTSLRESNARGGFIEEYDQLLRARPELVRRIARTLMNDHFPSEHHEALLQQAGLSID</sequence>
<dbReference type="EMBL" id="JAPNKA010000001">
    <property type="protein sequence ID" value="MCY1073971.1"/>
    <property type="molecule type" value="Genomic_DNA"/>
</dbReference>
<proteinExistence type="predicted"/>
<comment type="caution">
    <text evidence="2">The sequence shown here is derived from an EMBL/GenBank/DDBJ whole genome shotgun (WGS) entry which is preliminary data.</text>
</comment>
<feature type="domain" description="ScoMcrA-like DNA sulfur-binding" evidence="1">
    <location>
        <begin position="5"/>
        <end position="159"/>
    </location>
</feature>
<evidence type="ECO:0000313" key="3">
    <source>
        <dbReference type="Proteomes" id="UP001207654"/>
    </source>
</evidence>
<protein>
    <recommendedName>
        <fullName evidence="1">ScoMcrA-like DNA sulfur-binding domain-containing protein</fullName>
    </recommendedName>
</protein>
<dbReference type="Pfam" id="PF26340">
    <property type="entry name" value="DNA-SBD_ScoMcrA"/>
    <property type="match status" value="1"/>
</dbReference>
<organism evidence="2 3">
    <name type="scientific">Archangium lansingense</name>
    <dbReference type="NCBI Taxonomy" id="2995310"/>
    <lineage>
        <taxon>Bacteria</taxon>
        <taxon>Pseudomonadati</taxon>
        <taxon>Myxococcota</taxon>
        <taxon>Myxococcia</taxon>
        <taxon>Myxococcales</taxon>
        <taxon>Cystobacterineae</taxon>
        <taxon>Archangiaceae</taxon>
        <taxon>Archangium</taxon>
    </lineage>
</organism>
<name>A0ABT3ZY19_9BACT</name>
<keyword evidence="3" id="KW-1185">Reference proteome</keyword>
<accession>A0ABT3ZY19</accession>
<reference evidence="2 3" key="1">
    <citation type="submission" date="2022-11" db="EMBL/GenBank/DDBJ databases">
        <title>Minimal conservation of predation-associated metabolite biosynthetic gene clusters underscores biosynthetic potential of Myxococcota including descriptions for ten novel species: Archangium lansinium sp. nov., Myxococcus landrumus sp. nov., Nannocystis bai.</title>
        <authorList>
            <person name="Ahearne A."/>
            <person name="Stevens C."/>
            <person name="Phillips K."/>
        </authorList>
    </citation>
    <scope>NUCLEOTIDE SEQUENCE [LARGE SCALE GENOMIC DNA]</scope>
    <source>
        <strain evidence="2 3">MIWBW</strain>
    </source>
</reference>
<gene>
    <name evidence="2" type="ORF">OV287_05690</name>
</gene>
<evidence type="ECO:0000259" key="1">
    <source>
        <dbReference type="Pfam" id="PF26340"/>
    </source>
</evidence>
<dbReference type="RefSeq" id="WP_267532957.1">
    <property type="nucleotide sequence ID" value="NZ_JAPNKA010000001.1"/>
</dbReference>
<dbReference type="Proteomes" id="UP001207654">
    <property type="component" value="Unassembled WGS sequence"/>
</dbReference>
<dbReference type="InterPro" id="IPR058813">
    <property type="entry name" value="DNA-SBD_ScoMcrA"/>
</dbReference>
<evidence type="ECO:0000313" key="2">
    <source>
        <dbReference type="EMBL" id="MCY1073971.1"/>
    </source>
</evidence>